<dbReference type="SUPFAM" id="SSF46689">
    <property type="entry name" value="Homeodomain-like"/>
    <property type="match status" value="1"/>
</dbReference>
<dbReference type="EnsemblMetazoa" id="Aqu2.1.40357_001">
    <property type="protein sequence ID" value="Aqu2.1.40357_001"/>
    <property type="gene ID" value="Aqu2.1.40357"/>
</dbReference>
<feature type="compositionally biased region" description="Polar residues" evidence="7">
    <location>
        <begin position="339"/>
        <end position="357"/>
    </location>
</feature>
<keyword evidence="10" id="KW-1185">Reference proteome</keyword>
<dbReference type="InterPro" id="IPR051306">
    <property type="entry name" value="Homeobox_regulator"/>
</dbReference>
<dbReference type="CDD" id="cd00086">
    <property type="entry name" value="homeodomain"/>
    <property type="match status" value="1"/>
</dbReference>
<dbReference type="eggNOG" id="KOG0489">
    <property type="taxonomic scope" value="Eukaryota"/>
</dbReference>
<reference evidence="9" key="2">
    <citation type="submission" date="2017-05" db="UniProtKB">
        <authorList>
            <consortium name="EnsemblMetazoa"/>
        </authorList>
    </citation>
    <scope>IDENTIFICATION</scope>
</reference>
<protein>
    <recommendedName>
        <fullName evidence="8">Homeobox domain-containing protein</fullName>
    </recommendedName>
</protein>
<dbReference type="PANTHER" id="PTHR46123:SF3">
    <property type="entry name" value="DOUBLE HOMEOBOX PROTEIN 1-RELATED"/>
    <property type="match status" value="1"/>
</dbReference>
<feature type="compositionally biased region" description="Basic residues" evidence="7">
    <location>
        <begin position="101"/>
        <end position="111"/>
    </location>
</feature>
<dbReference type="KEGG" id="aqu:105316660"/>
<sequence length="370" mass="40234">METSGRGSRQTGAIETPVVSTVLTSASTSEGESPGPSSCGSVTRKDILSPKKTRTQFSPKQLVYLEECFLKNRFPSAKERESIAEELDLTTQHIQVWFQNRRAKHRRKSKRKQEIEANASAIKVPSPPAFWPSNLSFDSNLSKDNSIKKSNINGNPPSESTSFSSKQVSLASFSTTVTTGASPIVVTSRLNLPSLDHSSLDKNMMVEESSSSILAQSPVHLQELLHDLPDLMSSFGDESSAITSSQVPPVVQQNLPQASHHKHYGVPDEPLLHMPNQGQPSVIGPLPNCGYPSSYIQAAPSTIHPHFPGANPLHQSLSVSDAYVPYGHYPAHHTVPTPVATSPTMTSLSQGHTTSPSMTQYHFGSTHYYK</sequence>
<keyword evidence="3 5" id="KW-0371">Homeobox</keyword>
<dbReference type="SMART" id="SM00389">
    <property type="entry name" value="HOX"/>
    <property type="match status" value="1"/>
</dbReference>
<evidence type="ECO:0000256" key="1">
    <source>
        <dbReference type="ARBA" id="ARBA00004123"/>
    </source>
</evidence>
<keyword evidence="4 5" id="KW-0539">Nucleus</keyword>
<evidence type="ECO:0000256" key="4">
    <source>
        <dbReference type="ARBA" id="ARBA00023242"/>
    </source>
</evidence>
<dbReference type="OrthoDB" id="6159439at2759"/>
<feature type="DNA-binding region" description="Homeobox" evidence="5">
    <location>
        <begin position="50"/>
        <end position="109"/>
    </location>
</feature>
<dbReference type="InterPro" id="IPR001356">
    <property type="entry name" value="HD"/>
</dbReference>
<dbReference type="GO" id="GO:0005634">
    <property type="term" value="C:nucleus"/>
    <property type="evidence" value="ECO:0007669"/>
    <property type="project" value="UniProtKB-SubCell"/>
</dbReference>
<dbReference type="PROSITE" id="PS00027">
    <property type="entry name" value="HOMEOBOX_1"/>
    <property type="match status" value="1"/>
</dbReference>
<dbReference type="GO" id="GO:0000981">
    <property type="term" value="F:DNA-binding transcription factor activity, RNA polymerase II-specific"/>
    <property type="evidence" value="ECO:0007669"/>
    <property type="project" value="InterPro"/>
</dbReference>
<proteinExistence type="predicted"/>
<comment type="subcellular location">
    <subcellularLocation>
        <location evidence="1 5 6">Nucleus</location>
    </subcellularLocation>
</comment>
<dbReference type="STRING" id="400682.A0A1X7VK02"/>
<name>A0A1X7VK02_AMPQE</name>
<gene>
    <name evidence="9" type="primary">105316660</name>
</gene>
<dbReference type="Gene3D" id="1.10.10.60">
    <property type="entry name" value="Homeodomain-like"/>
    <property type="match status" value="1"/>
</dbReference>
<evidence type="ECO:0000313" key="10">
    <source>
        <dbReference type="Proteomes" id="UP000007879"/>
    </source>
</evidence>
<feature type="compositionally biased region" description="Low complexity" evidence="7">
    <location>
        <begin position="16"/>
        <end position="41"/>
    </location>
</feature>
<evidence type="ECO:0000256" key="7">
    <source>
        <dbReference type="SAM" id="MobiDB-lite"/>
    </source>
</evidence>
<dbReference type="AlphaFoldDB" id="A0A1X7VK02"/>
<dbReference type="GO" id="GO:0000977">
    <property type="term" value="F:RNA polymerase II transcription regulatory region sequence-specific DNA binding"/>
    <property type="evidence" value="ECO:0007669"/>
    <property type="project" value="TreeGrafter"/>
</dbReference>
<dbReference type="InterPro" id="IPR017970">
    <property type="entry name" value="Homeobox_CS"/>
</dbReference>
<evidence type="ECO:0000256" key="6">
    <source>
        <dbReference type="RuleBase" id="RU000682"/>
    </source>
</evidence>
<feature type="region of interest" description="Disordered" evidence="7">
    <location>
        <begin position="1"/>
        <end position="53"/>
    </location>
</feature>
<dbReference type="Proteomes" id="UP000007879">
    <property type="component" value="Unassembled WGS sequence"/>
</dbReference>
<evidence type="ECO:0000313" key="9">
    <source>
        <dbReference type="EnsemblMetazoa" id="Aqu2.1.40357_001"/>
    </source>
</evidence>
<dbReference type="PROSITE" id="PS50071">
    <property type="entry name" value="HOMEOBOX_2"/>
    <property type="match status" value="1"/>
</dbReference>
<evidence type="ECO:0000259" key="8">
    <source>
        <dbReference type="PROSITE" id="PS50071"/>
    </source>
</evidence>
<keyword evidence="2 5" id="KW-0238">DNA-binding</keyword>
<organism evidence="9">
    <name type="scientific">Amphimedon queenslandica</name>
    <name type="common">Sponge</name>
    <dbReference type="NCBI Taxonomy" id="400682"/>
    <lineage>
        <taxon>Eukaryota</taxon>
        <taxon>Metazoa</taxon>
        <taxon>Porifera</taxon>
        <taxon>Demospongiae</taxon>
        <taxon>Heteroscleromorpha</taxon>
        <taxon>Haplosclerida</taxon>
        <taxon>Niphatidae</taxon>
        <taxon>Amphimedon</taxon>
    </lineage>
</organism>
<evidence type="ECO:0000256" key="5">
    <source>
        <dbReference type="PROSITE-ProRule" id="PRU00108"/>
    </source>
</evidence>
<evidence type="ECO:0000256" key="3">
    <source>
        <dbReference type="ARBA" id="ARBA00023155"/>
    </source>
</evidence>
<dbReference type="FunCoup" id="A0A1X7VK02">
    <property type="interactions" value="26"/>
</dbReference>
<feature type="region of interest" description="Disordered" evidence="7">
    <location>
        <begin position="101"/>
        <end position="121"/>
    </location>
</feature>
<feature type="region of interest" description="Disordered" evidence="7">
    <location>
        <begin position="337"/>
        <end position="357"/>
    </location>
</feature>
<dbReference type="InterPro" id="IPR009057">
    <property type="entry name" value="Homeodomain-like_sf"/>
</dbReference>
<evidence type="ECO:0000256" key="2">
    <source>
        <dbReference type="ARBA" id="ARBA00023125"/>
    </source>
</evidence>
<reference evidence="10" key="1">
    <citation type="journal article" date="2010" name="Nature">
        <title>The Amphimedon queenslandica genome and the evolution of animal complexity.</title>
        <authorList>
            <person name="Srivastava M."/>
            <person name="Simakov O."/>
            <person name="Chapman J."/>
            <person name="Fahey B."/>
            <person name="Gauthier M.E."/>
            <person name="Mitros T."/>
            <person name="Richards G.S."/>
            <person name="Conaco C."/>
            <person name="Dacre M."/>
            <person name="Hellsten U."/>
            <person name="Larroux C."/>
            <person name="Putnam N.H."/>
            <person name="Stanke M."/>
            <person name="Adamska M."/>
            <person name="Darling A."/>
            <person name="Degnan S.M."/>
            <person name="Oakley T.H."/>
            <person name="Plachetzki D.C."/>
            <person name="Zhai Y."/>
            <person name="Adamski M."/>
            <person name="Calcino A."/>
            <person name="Cummins S.F."/>
            <person name="Goodstein D.M."/>
            <person name="Harris C."/>
            <person name="Jackson D.J."/>
            <person name="Leys S.P."/>
            <person name="Shu S."/>
            <person name="Woodcroft B.J."/>
            <person name="Vervoort M."/>
            <person name="Kosik K.S."/>
            <person name="Manning G."/>
            <person name="Degnan B.M."/>
            <person name="Rokhsar D.S."/>
        </authorList>
    </citation>
    <scope>NUCLEOTIDE SEQUENCE [LARGE SCALE GENOMIC DNA]</scope>
</reference>
<dbReference type="PANTHER" id="PTHR46123">
    <property type="entry name" value="MIX-TYPE HOMEOBOX GENE 1-RELATED"/>
    <property type="match status" value="1"/>
</dbReference>
<feature type="compositionally biased region" description="Polar residues" evidence="7">
    <location>
        <begin position="1"/>
        <end position="13"/>
    </location>
</feature>
<accession>A0A1X7VK02</accession>
<dbReference type="EnsemblMetazoa" id="XM_011411726.2">
    <property type="protein sequence ID" value="XP_011410028.1"/>
    <property type="gene ID" value="LOC105316660"/>
</dbReference>
<dbReference type="InParanoid" id="A0A1X7VK02"/>
<dbReference type="Pfam" id="PF00046">
    <property type="entry name" value="Homeodomain"/>
    <property type="match status" value="1"/>
</dbReference>
<feature type="domain" description="Homeobox" evidence="8">
    <location>
        <begin position="48"/>
        <end position="108"/>
    </location>
</feature>